<organism evidence="1">
    <name type="scientific">Anguilla anguilla</name>
    <name type="common">European freshwater eel</name>
    <name type="synonym">Muraena anguilla</name>
    <dbReference type="NCBI Taxonomy" id="7936"/>
    <lineage>
        <taxon>Eukaryota</taxon>
        <taxon>Metazoa</taxon>
        <taxon>Chordata</taxon>
        <taxon>Craniata</taxon>
        <taxon>Vertebrata</taxon>
        <taxon>Euteleostomi</taxon>
        <taxon>Actinopterygii</taxon>
        <taxon>Neopterygii</taxon>
        <taxon>Teleostei</taxon>
        <taxon>Anguilliformes</taxon>
        <taxon>Anguillidae</taxon>
        <taxon>Anguilla</taxon>
    </lineage>
</organism>
<reference evidence="1" key="1">
    <citation type="submission" date="2014-11" db="EMBL/GenBank/DDBJ databases">
        <authorList>
            <person name="Amaro Gonzalez C."/>
        </authorList>
    </citation>
    <scope>NUCLEOTIDE SEQUENCE</scope>
</reference>
<name>A0A0E9SR30_ANGAN</name>
<reference evidence="1" key="2">
    <citation type="journal article" date="2015" name="Fish Shellfish Immunol.">
        <title>Early steps in the European eel (Anguilla anguilla)-Vibrio vulnificus interaction in the gills: Role of the RtxA13 toxin.</title>
        <authorList>
            <person name="Callol A."/>
            <person name="Pajuelo D."/>
            <person name="Ebbesson L."/>
            <person name="Teles M."/>
            <person name="MacKenzie S."/>
            <person name="Amaro C."/>
        </authorList>
    </citation>
    <scope>NUCLEOTIDE SEQUENCE</scope>
</reference>
<sequence length="18" mass="2016">MTLTKADTDVFPLVNTHL</sequence>
<proteinExistence type="predicted"/>
<evidence type="ECO:0000313" key="1">
    <source>
        <dbReference type="EMBL" id="JAH43794.1"/>
    </source>
</evidence>
<protein>
    <submittedName>
        <fullName evidence="1">Uncharacterized protein</fullName>
    </submittedName>
</protein>
<accession>A0A0E9SR30</accession>
<dbReference type="EMBL" id="GBXM01064783">
    <property type="protein sequence ID" value="JAH43794.1"/>
    <property type="molecule type" value="Transcribed_RNA"/>
</dbReference>
<dbReference type="AlphaFoldDB" id="A0A0E9SR30"/>